<name>A0AAW2CFA8_9ROSI</name>
<sequence length="2099" mass="239431">MCCRSEVDPGNLFDVPISYGPGTSTLQRTTSNGNLFEVPISYGSGSCALESHNKDGAAKRLKSGKTAAIINKRLARAPIIGCDFHFGNVENTLVLSQLNDEILQRCDKGVINDNLLDVPVDVMVEEVATDFIPNNVDTIFGSTSHESNTISADDLRNEHSIHVISPAKVAAPAGKFTEPWNFGKPTETCESCGAILWYEERNVKSRRPSQPKFSLCCSEGQIYLPLLKHAPPVLEELLNYDGPLFVHFHDNRRRYNAMFAITSMGGKVDRTVNDGNGPYVFRLNGQNHHLIGSLLPVEGSEPKFAQLYIFDTENEVQHRIRSISSDKENDVVNPEIVNSLIHMLDEHNALVKVFRMARDRYTECNTADVKLRLINCRSNRSSQYNLPTASEVAGLIVGDFDRNNGYRDIIVEDRHCGLRRISEIHPAFMAMQYPLLFPYGEDGFSLGIPKRLRGSMQESENSTVTMREYYAFRIQQRLSEGNTLISGGRLFQQFIVDAYCCIEGIRLRWIQKKQDYLRAEIYSGLKDAVLRGDTTKASIGKRIVLPSSFTGGPRYMIQNYQDAMAICRWAGYPDLFLTFTCNSKWPEIISFLELIPGQKPEDRPDIVARAFKIKLDALLQDIKKGQHFGKVLAVVYTIEFQKRGLPHAHILVFLHPDDKYPVPEDIDSIISAEIPDCLEDSIGHEAVKQFMMHGPCGAARPNSPCMVDNNCTKHFPKHFVRETIIDDQGFPTYRRREDGRFVLKNGVELDNRYVVPYNIDLLVKYQSHLNVEWCNRSKAIKYLFKYINKGTDRVTAVLEENVVYNSDDGIESILEKDEIKTYLDCRYISASEASWRIFQFEIHYHEPAVHRLNFHMKDENQVTFSDYEYLDNVANRPGIDKTVFTEWMTANRLYEDARQLTFQDFPTKWVWDKKNKEWRRRKSGRSIGRIYYAHPSSGERFYLRMLLNVVKGPTSFDEIKTVNGQLCPSFKAACFALRLLDGDGEWNDAIKEASNWATAQQVRELFVTILLFCEVSQPEQIWELNWKDFSEDILFRQRRILRFDQLQLSENQLRNYALYEIEKLLTKAGRSLKDYPPMPLPDMSLIRERNNRLLEEELTLAAEYASSYTKLNILQKHVFDRVIQAVLKGEGKMFFLYGHGGTGKTFVYKTIMSFLRSRGEIVLAVASSGIASLLLPGGRTAHSRFRIPLCVNEDSVCDIKQKTQLAELLCATKLIIWDEAPMAHRHCFEALDRTLRDILRFSSNFDPNKIFGGITVIVGGDFRQILPVIPKGRREDIVASAINKSVIWNHCEIFMLTENMRLNQNFNNLEDGESVVDFGNWILRIGNGEFENVDGESWIEIPEDLLIKPTRDPIADIINVTYPDIHDKMKDSQYLQERAILAPTNEIVNKINDQILSLVYEEERVYLSSDTVCKSSNSITDLDMLYPVEFLNSLEFPGIPKHELKLKVGIPIMLLRNLNQTAGLCNGTRLIVTQLANWVIEAKIITGTNIGSKVFIPRIIFSPTESKWPFTLKRRQFPISVSFAMTINKSQGQSLNRVGLFLPQPVFTHGQLYVAISRVTNRNGLKILILSGIAMSKGYSFLDQISDAKETWRIRVRICRMWRAVNKRNGNNFISLDMIFIDEKKNLIHAIVRKNVFQKFSAILREGGTFIISNFKVIVTNKGYRPVSNDLNIIFLLTTSVKECNEGSELIPMHAFEFATYDCINSRLNDNSYLTDIIGKLTAVGPIEQVHFDNGSTNIRNLQILLPQDKELRISLWDENAETITENDFKEDEGPYIIIVTSTTVKAFQGKLNLNTTSASKVYVNMDITEVSELIDRYKVVEDEYNNIVRSIPARDKKPRSESELILQTTMSLAEIKALEWVEGVKSQEPNKVPQEIQNLLGKSYTFQIKVDDYNVKQGWEVYTVTSVFKSESNKPSDNVVADNIQIKPLETLSSHDQTIANDPIATSDIKLLTSLKDVADDSLIDDVFGNTQLLITPMHIISTNLKGRLSSKASIAKEAYIYGIMQLCESNTEGIDNLLEILNDEHGKHWLLKCRKMLRLLAAGTALYKIPNFQACHKIGMGHWNRDEPYPYGYEEFVVTCKRCSIDLEMFKLVHRLL</sequence>
<evidence type="ECO:0000259" key="5">
    <source>
        <dbReference type="Pfam" id="PF21530"/>
    </source>
</evidence>
<dbReference type="Gene3D" id="2.40.50.140">
    <property type="entry name" value="Nucleic acid-binding proteins"/>
    <property type="match status" value="3"/>
</dbReference>
<evidence type="ECO:0000259" key="2">
    <source>
        <dbReference type="Pfam" id="PF02721"/>
    </source>
</evidence>
<proteinExistence type="inferred from homology"/>
<dbReference type="GO" id="GO:0000723">
    <property type="term" value="P:telomere maintenance"/>
    <property type="evidence" value="ECO:0007669"/>
    <property type="project" value="InterPro"/>
</dbReference>
<dbReference type="Pfam" id="PF14214">
    <property type="entry name" value="Helitron_like_N"/>
    <property type="match status" value="1"/>
</dbReference>
<protein>
    <recommendedName>
        <fullName evidence="1">ATP-dependent DNA helicase</fullName>
        <ecNumber evidence="1">5.6.2.3</ecNumber>
    </recommendedName>
</protein>
<dbReference type="GO" id="GO:0043139">
    <property type="term" value="F:5'-3' DNA helicase activity"/>
    <property type="evidence" value="ECO:0007669"/>
    <property type="project" value="UniProtKB-EC"/>
</dbReference>
<dbReference type="SUPFAM" id="SSF50249">
    <property type="entry name" value="Nucleic acid-binding proteins"/>
    <property type="match status" value="2"/>
</dbReference>
<dbReference type="InterPro" id="IPR025476">
    <property type="entry name" value="Helitron_helicase-like"/>
</dbReference>
<dbReference type="InterPro" id="IPR049163">
    <property type="entry name" value="Pif1-like_2B_dom"/>
</dbReference>
<keyword evidence="1" id="KW-0347">Helicase</keyword>
<feature type="domain" description="DNA helicase Pif1-like 2B" evidence="5">
    <location>
        <begin position="1429"/>
        <end position="1475"/>
    </location>
</feature>
<dbReference type="Pfam" id="PF05970">
    <property type="entry name" value="PIF1"/>
    <property type="match status" value="1"/>
</dbReference>
<dbReference type="InterPro" id="IPR003871">
    <property type="entry name" value="RFA1B/D_OB_1st"/>
</dbReference>
<dbReference type="CDD" id="cd18809">
    <property type="entry name" value="SF1_C_RecD"/>
    <property type="match status" value="1"/>
</dbReference>
<gene>
    <name evidence="6" type="ORF">SO802_021587</name>
</gene>
<dbReference type="Gene3D" id="3.40.50.300">
    <property type="entry name" value="P-loop containing nucleotide triphosphate hydrolases"/>
    <property type="match status" value="1"/>
</dbReference>
<comment type="caution">
    <text evidence="6">The sequence shown here is derived from an EMBL/GenBank/DDBJ whole genome shotgun (WGS) entry which is preliminary data.</text>
</comment>
<evidence type="ECO:0000313" key="7">
    <source>
        <dbReference type="Proteomes" id="UP001459277"/>
    </source>
</evidence>
<dbReference type="PANTHER" id="PTHR10492:SF93">
    <property type="entry name" value="ATP-DEPENDENT DNA HELICASE"/>
    <property type="match status" value="1"/>
</dbReference>
<evidence type="ECO:0000259" key="4">
    <source>
        <dbReference type="Pfam" id="PF14214"/>
    </source>
</evidence>
<feature type="domain" description="Replication protein A 70 kDa DNA-binding subunit B/D first OB fold" evidence="2">
    <location>
        <begin position="1579"/>
        <end position="1684"/>
    </location>
</feature>
<dbReference type="CDD" id="cd04481">
    <property type="entry name" value="RPA1_DBD_B_like"/>
    <property type="match status" value="1"/>
</dbReference>
<comment type="catalytic activity">
    <reaction evidence="1">
        <text>ATP + H2O = ADP + phosphate + H(+)</text>
        <dbReference type="Rhea" id="RHEA:13065"/>
        <dbReference type="ChEBI" id="CHEBI:15377"/>
        <dbReference type="ChEBI" id="CHEBI:15378"/>
        <dbReference type="ChEBI" id="CHEBI:30616"/>
        <dbReference type="ChEBI" id="CHEBI:43474"/>
        <dbReference type="ChEBI" id="CHEBI:456216"/>
        <dbReference type="EC" id="5.6.2.3"/>
    </reaction>
</comment>
<keyword evidence="1" id="KW-0067">ATP-binding</keyword>
<dbReference type="GO" id="GO:0006281">
    <property type="term" value="P:DNA repair"/>
    <property type="evidence" value="ECO:0007669"/>
    <property type="project" value="UniProtKB-KW"/>
</dbReference>
<dbReference type="EMBL" id="JAZDWU010000007">
    <property type="protein sequence ID" value="KAK9996901.1"/>
    <property type="molecule type" value="Genomic_DNA"/>
</dbReference>
<dbReference type="GO" id="GO:0005524">
    <property type="term" value="F:ATP binding"/>
    <property type="evidence" value="ECO:0007669"/>
    <property type="project" value="UniProtKB-KW"/>
</dbReference>
<keyword evidence="1" id="KW-0234">DNA repair</keyword>
<evidence type="ECO:0000259" key="3">
    <source>
        <dbReference type="Pfam" id="PF05970"/>
    </source>
</evidence>
<dbReference type="SUPFAM" id="SSF52540">
    <property type="entry name" value="P-loop containing nucleoside triphosphate hydrolases"/>
    <property type="match status" value="2"/>
</dbReference>
<comment type="similarity">
    <text evidence="1">Belongs to the helicase family.</text>
</comment>
<dbReference type="CDD" id="cd04480">
    <property type="entry name" value="RPA1_DBD_A_like"/>
    <property type="match status" value="1"/>
</dbReference>
<keyword evidence="1" id="KW-0547">Nucleotide-binding</keyword>
<comment type="cofactor">
    <cofactor evidence="1">
        <name>Mg(2+)</name>
        <dbReference type="ChEBI" id="CHEBI:18420"/>
    </cofactor>
</comment>
<evidence type="ECO:0000313" key="6">
    <source>
        <dbReference type="EMBL" id="KAK9996901.1"/>
    </source>
</evidence>
<dbReference type="InterPro" id="IPR010285">
    <property type="entry name" value="DNA_helicase_pif1-like_DEAD"/>
</dbReference>
<dbReference type="EC" id="5.6.2.3" evidence="1"/>
<dbReference type="InterPro" id="IPR012340">
    <property type="entry name" value="NA-bd_OB-fold"/>
</dbReference>
<dbReference type="GO" id="GO:0016787">
    <property type="term" value="F:hydrolase activity"/>
    <property type="evidence" value="ECO:0007669"/>
    <property type="project" value="UniProtKB-KW"/>
</dbReference>
<dbReference type="PANTHER" id="PTHR10492">
    <property type="match status" value="1"/>
</dbReference>
<feature type="domain" description="DNA helicase Pif1-like DEAD-box helicase" evidence="3">
    <location>
        <begin position="1111"/>
        <end position="1333"/>
    </location>
</feature>
<accession>A0AAW2CFA8</accession>
<dbReference type="InterPro" id="IPR027417">
    <property type="entry name" value="P-loop_NTPase"/>
</dbReference>
<keyword evidence="1" id="KW-0233">DNA recombination</keyword>
<dbReference type="Pfam" id="PF21530">
    <property type="entry name" value="Pif1_2B_dom"/>
    <property type="match status" value="1"/>
</dbReference>
<feature type="domain" description="Helitron helicase-like" evidence="4">
    <location>
        <begin position="469"/>
        <end position="652"/>
    </location>
</feature>
<dbReference type="Proteomes" id="UP001459277">
    <property type="component" value="Unassembled WGS sequence"/>
</dbReference>
<dbReference type="GO" id="GO:0006310">
    <property type="term" value="P:DNA recombination"/>
    <property type="evidence" value="ECO:0007669"/>
    <property type="project" value="UniProtKB-KW"/>
</dbReference>
<keyword evidence="1" id="KW-0378">Hydrolase</keyword>
<dbReference type="Pfam" id="PF02721">
    <property type="entry name" value="DUF223"/>
    <property type="match status" value="1"/>
</dbReference>
<reference evidence="6 7" key="1">
    <citation type="submission" date="2024-01" db="EMBL/GenBank/DDBJ databases">
        <title>A telomere-to-telomere, gap-free genome of sweet tea (Lithocarpus litseifolius).</title>
        <authorList>
            <person name="Zhou J."/>
        </authorList>
    </citation>
    <scope>NUCLEOTIDE SEQUENCE [LARGE SCALE GENOMIC DNA]</scope>
    <source>
        <strain evidence="6">Zhou-2022a</strain>
        <tissue evidence="6">Leaf</tissue>
    </source>
</reference>
<keyword evidence="1" id="KW-0227">DNA damage</keyword>
<keyword evidence="7" id="KW-1185">Reference proteome</keyword>
<organism evidence="6 7">
    <name type="scientific">Lithocarpus litseifolius</name>
    <dbReference type="NCBI Taxonomy" id="425828"/>
    <lineage>
        <taxon>Eukaryota</taxon>
        <taxon>Viridiplantae</taxon>
        <taxon>Streptophyta</taxon>
        <taxon>Embryophyta</taxon>
        <taxon>Tracheophyta</taxon>
        <taxon>Spermatophyta</taxon>
        <taxon>Magnoliopsida</taxon>
        <taxon>eudicotyledons</taxon>
        <taxon>Gunneridae</taxon>
        <taxon>Pentapetalae</taxon>
        <taxon>rosids</taxon>
        <taxon>fabids</taxon>
        <taxon>Fagales</taxon>
        <taxon>Fagaceae</taxon>
        <taxon>Lithocarpus</taxon>
    </lineage>
</organism>
<evidence type="ECO:0000256" key="1">
    <source>
        <dbReference type="RuleBase" id="RU363044"/>
    </source>
</evidence>